<dbReference type="EMBL" id="BKAG01000054">
    <property type="protein sequence ID" value="GEP45627.1"/>
    <property type="molecule type" value="Genomic_DNA"/>
</dbReference>
<evidence type="ECO:0000313" key="3">
    <source>
        <dbReference type="Proteomes" id="UP000321577"/>
    </source>
</evidence>
<dbReference type="Proteomes" id="UP000321577">
    <property type="component" value="Unassembled WGS sequence"/>
</dbReference>
<protein>
    <submittedName>
        <fullName evidence="2">Uncharacterized protein</fullName>
    </submittedName>
</protein>
<evidence type="ECO:0000313" key="2">
    <source>
        <dbReference type="EMBL" id="GEP45627.1"/>
    </source>
</evidence>
<proteinExistence type="predicted"/>
<reference evidence="2 3" key="1">
    <citation type="submission" date="2019-07" db="EMBL/GenBank/DDBJ databases">
        <title>Whole genome shotgun sequence of Brevifollis gellanilyticus NBRC 108608.</title>
        <authorList>
            <person name="Hosoyama A."/>
            <person name="Uohara A."/>
            <person name="Ohji S."/>
            <person name="Ichikawa N."/>
        </authorList>
    </citation>
    <scope>NUCLEOTIDE SEQUENCE [LARGE SCALE GENOMIC DNA]</scope>
    <source>
        <strain evidence="2 3">NBRC 108608</strain>
    </source>
</reference>
<gene>
    <name evidence="2" type="ORF">BGE01nite_49180</name>
</gene>
<sequence length="64" mass="6801">MGGGSGQGAGMRSARFSPGKTGWDGVLPAYSEFNEEVDVQERAGPTLRAGHQAYPYALDRLWSG</sequence>
<keyword evidence="3" id="KW-1185">Reference proteome</keyword>
<dbReference type="AlphaFoldDB" id="A0A512MFW7"/>
<accession>A0A512MFW7</accession>
<organism evidence="2 3">
    <name type="scientific">Brevifollis gellanilyticus</name>
    <dbReference type="NCBI Taxonomy" id="748831"/>
    <lineage>
        <taxon>Bacteria</taxon>
        <taxon>Pseudomonadati</taxon>
        <taxon>Verrucomicrobiota</taxon>
        <taxon>Verrucomicrobiia</taxon>
        <taxon>Verrucomicrobiales</taxon>
        <taxon>Verrucomicrobiaceae</taxon>
    </lineage>
</organism>
<name>A0A512MFW7_9BACT</name>
<evidence type="ECO:0000256" key="1">
    <source>
        <dbReference type="SAM" id="MobiDB-lite"/>
    </source>
</evidence>
<comment type="caution">
    <text evidence="2">The sequence shown here is derived from an EMBL/GenBank/DDBJ whole genome shotgun (WGS) entry which is preliminary data.</text>
</comment>
<feature type="region of interest" description="Disordered" evidence="1">
    <location>
        <begin position="1"/>
        <end position="22"/>
    </location>
</feature>